<dbReference type="InterPro" id="IPR036770">
    <property type="entry name" value="Ankyrin_rpt-contain_sf"/>
</dbReference>
<dbReference type="EMBL" id="JZWI01000018">
    <property type="protein sequence ID" value="KLN55281.1"/>
    <property type="molecule type" value="Genomic_DNA"/>
</dbReference>
<dbReference type="Gene3D" id="1.25.40.20">
    <property type="entry name" value="Ankyrin repeat-containing domain"/>
    <property type="match status" value="1"/>
</dbReference>
<dbReference type="Pfam" id="PF12796">
    <property type="entry name" value="Ank_2"/>
    <property type="match status" value="1"/>
</dbReference>
<dbReference type="AlphaFoldDB" id="A0A0H2LZN2"/>
<name>A0A0H2LZN2_VARPD</name>
<evidence type="ECO:0000256" key="4">
    <source>
        <dbReference type="SAM" id="SignalP"/>
    </source>
</evidence>
<dbReference type="Pfam" id="PF13637">
    <property type="entry name" value="Ank_4"/>
    <property type="match status" value="1"/>
</dbReference>
<organism evidence="5 6">
    <name type="scientific">Variovorax paradoxus</name>
    <dbReference type="NCBI Taxonomy" id="34073"/>
    <lineage>
        <taxon>Bacteria</taxon>
        <taxon>Pseudomonadati</taxon>
        <taxon>Pseudomonadota</taxon>
        <taxon>Betaproteobacteria</taxon>
        <taxon>Burkholderiales</taxon>
        <taxon>Comamonadaceae</taxon>
        <taxon>Variovorax</taxon>
    </lineage>
</organism>
<evidence type="ECO:0000256" key="2">
    <source>
        <dbReference type="ARBA" id="ARBA00023043"/>
    </source>
</evidence>
<keyword evidence="6" id="KW-1185">Reference proteome</keyword>
<keyword evidence="2 3" id="KW-0040">ANK repeat</keyword>
<feature type="repeat" description="ANK" evidence="3">
    <location>
        <begin position="35"/>
        <end position="67"/>
    </location>
</feature>
<dbReference type="SUPFAM" id="SSF48403">
    <property type="entry name" value="Ankyrin repeat"/>
    <property type="match status" value="1"/>
</dbReference>
<dbReference type="PATRIC" id="fig|34073.19.peg.3721"/>
<dbReference type="PANTHER" id="PTHR24171">
    <property type="entry name" value="ANKYRIN REPEAT DOMAIN-CONTAINING PROTEIN 39-RELATED"/>
    <property type="match status" value="1"/>
</dbReference>
<dbReference type="PROSITE" id="PS50297">
    <property type="entry name" value="ANK_REP_REGION"/>
    <property type="match status" value="1"/>
</dbReference>
<gene>
    <name evidence="5" type="ORF">VPARA_36330</name>
</gene>
<feature type="repeat" description="ANK" evidence="3">
    <location>
        <begin position="68"/>
        <end position="100"/>
    </location>
</feature>
<dbReference type="PROSITE" id="PS50088">
    <property type="entry name" value="ANK_REPEAT"/>
    <property type="match status" value="3"/>
</dbReference>
<comment type="caution">
    <text evidence="5">The sequence shown here is derived from an EMBL/GenBank/DDBJ whole genome shotgun (WGS) entry which is preliminary data.</text>
</comment>
<dbReference type="GO" id="GO:0085020">
    <property type="term" value="P:protein K6-linked ubiquitination"/>
    <property type="evidence" value="ECO:0007669"/>
    <property type="project" value="TreeGrafter"/>
</dbReference>
<dbReference type="GO" id="GO:0004842">
    <property type="term" value="F:ubiquitin-protein transferase activity"/>
    <property type="evidence" value="ECO:0007669"/>
    <property type="project" value="TreeGrafter"/>
</dbReference>
<sequence length="232" mass="24247">MMKHGIWSGLLAIALGLGASAGVSAQVPPQAAELLAYEGLHRAAWQGDLPKLKGLIASGANLDARDVRGRTPLHVATHARQREAVKLLAKAGANLDLLDDDRYDAVTIASVADDAATLALMLSLGAKAGQVTSRYDGTALIAAAHLGHDEVVRQLIAAGAPLDHMNNLHWTAVIESIVLGDGGPRHQRTLAALIDAGANLALADRQGNTPLQLARARGYTAMVKLLEAPRAR</sequence>
<dbReference type="Proteomes" id="UP000035170">
    <property type="component" value="Unassembled WGS sequence"/>
</dbReference>
<dbReference type="SMART" id="SM00248">
    <property type="entry name" value="ANK"/>
    <property type="match status" value="5"/>
</dbReference>
<dbReference type="Pfam" id="PF00023">
    <property type="entry name" value="Ank"/>
    <property type="match status" value="1"/>
</dbReference>
<feature type="repeat" description="ANK" evidence="3">
    <location>
        <begin position="135"/>
        <end position="167"/>
    </location>
</feature>
<keyword evidence="1" id="KW-0677">Repeat</keyword>
<dbReference type="RefSeq" id="WP_047785507.1">
    <property type="nucleotide sequence ID" value="NZ_JZWI01000018.1"/>
</dbReference>
<dbReference type="PANTHER" id="PTHR24171:SF8">
    <property type="entry name" value="BRCA1-ASSOCIATED RING DOMAIN PROTEIN 1"/>
    <property type="match status" value="1"/>
</dbReference>
<proteinExistence type="predicted"/>
<evidence type="ECO:0000256" key="1">
    <source>
        <dbReference type="ARBA" id="ARBA00022737"/>
    </source>
</evidence>
<evidence type="ECO:0000313" key="6">
    <source>
        <dbReference type="Proteomes" id="UP000035170"/>
    </source>
</evidence>
<accession>A0A0H2LZN2</accession>
<feature type="signal peptide" evidence="4">
    <location>
        <begin position="1"/>
        <end position="25"/>
    </location>
</feature>
<evidence type="ECO:0000256" key="3">
    <source>
        <dbReference type="PROSITE-ProRule" id="PRU00023"/>
    </source>
</evidence>
<keyword evidence="4" id="KW-0732">Signal</keyword>
<feature type="chain" id="PRO_5002596643" evidence="4">
    <location>
        <begin position="26"/>
        <end position="232"/>
    </location>
</feature>
<reference evidence="5 6" key="1">
    <citation type="submission" date="2015-03" db="EMBL/GenBank/DDBJ databases">
        <title>Genome sequence of Variovorax paradoxus TBEA6.</title>
        <authorList>
            <person name="Poehlein A."/>
            <person name="Schuldes J."/>
            <person name="Wuebbeler J.H."/>
            <person name="Hiessl S."/>
            <person name="Steinbuechel A."/>
            <person name="Daniel R."/>
        </authorList>
    </citation>
    <scope>NUCLEOTIDE SEQUENCE [LARGE SCALE GENOMIC DNA]</scope>
    <source>
        <strain evidence="5 6">TBEA6</strain>
    </source>
</reference>
<protein>
    <submittedName>
        <fullName evidence="5">Ankyrin repeats (3 copies)</fullName>
    </submittedName>
</protein>
<evidence type="ECO:0000313" key="5">
    <source>
        <dbReference type="EMBL" id="KLN55281.1"/>
    </source>
</evidence>
<dbReference type="InterPro" id="IPR002110">
    <property type="entry name" value="Ankyrin_rpt"/>
</dbReference>